<dbReference type="PANTHER" id="PTHR43540:SF1">
    <property type="entry name" value="ISOCHORISMATASE HYDROLASE"/>
    <property type="match status" value="1"/>
</dbReference>
<dbReference type="Proteomes" id="UP000176244">
    <property type="component" value="Unassembled WGS sequence"/>
</dbReference>
<dbReference type="STRING" id="52694.ACWI_02390"/>
<evidence type="ECO:0000259" key="3">
    <source>
        <dbReference type="Pfam" id="PF00857"/>
    </source>
</evidence>
<dbReference type="PANTHER" id="PTHR43540">
    <property type="entry name" value="PEROXYUREIDOACRYLATE/UREIDOACRYLATE AMIDOHYDROLASE-RELATED"/>
    <property type="match status" value="1"/>
</dbReference>
<evidence type="ECO:0000313" key="5">
    <source>
        <dbReference type="Proteomes" id="UP000176244"/>
    </source>
</evidence>
<feature type="domain" description="Isochorismatase-like" evidence="3">
    <location>
        <begin position="4"/>
        <end position="175"/>
    </location>
</feature>
<sequence>MKKALLLIDIQNDYFTGGRFELNQTDAAAQNAQSALALFRKKGLPVFHVQHINQNPEAPFFVAATEGVKIHPLVSPLPGERVVIKHTPDSFFNTDLLQLLKELSIEQLVICGMMSHMCIDTTVRSAKRLGFAIELLSDACTTRDLLWENTPVPAALVHAAFMAALQNTFADVKDTHTFIKSNS</sequence>
<dbReference type="GO" id="GO:0016787">
    <property type="term" value="F:hydrolase activity"/>
    <property type="evidence" value="ECO:0007669"/>
    <property type="project" value="UniProtKB-KW"/>
</dbReference>
<dbReference type="Pfam" id="PF00857">
    <property type="entry name" value="Isochorismatase"/>
    <property type="match status" value="1"/>
</dbReference>
<organism evidence="4 5">
    <name type="scientific">Acetobacterium wieringae</name>
    <dbReference type="NCBI Taxonomy" id="52694"/>
    <lineage>
        <taxon>Bacteria</taxon>
        <taxon>Bacillati</taxon>
        <taxon>Bacillota</taxon>
        <taxon>Clostridia</taxon>
        <taxon>Eubacteriales</taxon>
        <taxon>Eubacteriaceae</taxon>
        <taxon>Acetobacterium</taxon>
    </lineage>
</organism>
<proteinExistence type="inferred from homology"/>
<dbReference type="OrthoDB" id="257098at2"/>
<evidence type="ECO:0000256" key="1">
    <source>
        <dbReference type="ARBA" id="ARBA00006336"/>
    </source>
</evidence>
<dbReference type="EMBL" id="LKEU01000010">
    <property type="protein sequence ID" value="OFV72328.1"/>
    <property type="molecule type" value="Genomic_DNA"/>
</dbReference>
<protein>
    <submittedName>
        <fullName evidence="4">Streptothricin hydrolase</fullName>
        <ecNumber evidence="4">3.5.2.19</ecNumber>
    </submittedName>
</protein>
<comment type="similarity">
    <text evidence="1">Belongs to the isochorismatase family.</text>
</comment>
<dbReference type="InterPro" id="IPR000868">
    <property type="entry name" value="Isochorismatase-like_dom"/>
</dbReference>
<keyword evidence="2 4" id="KW-0378">Hydrolase</keyword>
<evidence type="ECO:0000313" key="4">
    <source>
        <dbReference type="EMBL" id="OFV72328.1"/>
    </source>
</evidence>
<name>A0A1F2PLR6_9FIRM</name>
<accession>A0A1F2PLR6</accession>
<dbReference type="CDD" id="cd01014">
    <property type="entry name" value="nicotinamidase_related"/>
    <property type="match status" value="1"/>
</dbReference>
<dbReference type="AlphaFoldDB" id="A0A1F2PLR6"/>
<reference evidence="4 5" key="1">
    <citation type="submission" date="2015-09" db="EMBL/GenBank/DDBJ databases">
        <title>Genome sequence of Acetobacterium wieringae DSM 1911.</title>
        <authorList>
            <person name="Poehlein A."/>
            <person name="Bengelsdorf F.R."/>
            <person name="Schiel-Bengelsdorf B."/>
            <person name="Duerre P."/>
            <person name="Daniel R."/>
        </authorList>
    </citation>
    <scope>NUCLEOTIDE SEQUENCE [LARGE SCALE GENOMIC DNA]</scope>
    <source>
        <strain evidence="4 5">DSM 1911</strain>
    </source>
</reference>
<evidence type="ECO:0000256" key="2">
    <source>
        <dbReference type="ARBA" id="ARBA00022801"/>
    </source>
</evidence>
<dbReference type="InterPro" id="IPR050272">
    <property type="entry name" value="Isochorismatase-like_hydrls"/>
</dbReference>
<dbReference type="Gene3D" id="3.40.50.850">
    <property type="entry name" value="Isochorismatase-like"/>
    <property type="match status" value="1"/>
</dbReference>
<gene>
    <name evidence="4" type="primary">sttH</name>
    <name evidence="4" type="ORF">ACWI_02390</name>
</gene>
<dbReference type="InterPro" id="IPR036380">
    <property type="entry name" value="Isochorismatase-like_sf"/>
</dbReference>
<dbReference type="EC" id="3.5.2.19" evidence="4"/>
<dbReference type="SUPFAM" id="SSF52499">
    <property type="entry name" value="Isochorismatase-like hydrolases"/>
    <property type="match status" value="1"/>
</dbReference>
<comment type="caution">
    <text evidence="4">The sequence shown here is derived from an EMBL/GenBank/DDBJ whole genome shotgun (WGS) entry which is preliminary data.</text>
</comment>
<dbReference type="RefSeq" id="WP_070369609.1">
    <property type="nucleotide sequence ID" value="NZ_LKEU01000010.1"/>
</dbReference>